<organism evidence="1">
    <name type="scientific">uncultured Rubrobacteraceae bacterium</name>
    <dbReference type="NCBI Taxonomy" id="349277"/>
    <lineage>
        <taxon>Bacteria</taxon>
        <taxon>Bacillati</taxon>
        <taxon>Actinomycetota</taxon>
        <taxon>Rubrobacteria</taxon>
        <taxon>Rubrobacterales</taxon>
        <taxon>Rubrobacteraceae</taxon>
        <taxon>environmental samples</taxon>
    </lineage>
</organism>
<gene>
    <name evidence="1" type="ORF">AVDCRST_MAG55-162</name>
</gene>
<proteinExistence type="predicted"/>
<name>A0A6J4NN07_9ACTN</name>
<dbReference type="EMBL" id="CADCUZ010000010">
    <property type="protein sequence ID" value="CAA9392225.1"/>
    <property type="molecule type" value="Genomic_DNA"/>
</dbReference>
<sequence length="37" mass="4636">DRRRDPRRVDDRLQRRHNRRVVLRNQAGGLRLFRRGL</sequence>
<reference evidence="1" key="1">
    <citation type="submission" date="2020-02" db="EMBL/GenBank/DDBJ databases">
        <authorList>
            <person name="Meier V. D."/>
        </authorList>
    </citation>
    <scope>NUCLEOTIDE SEQUENCE</scope>
    <source>
        <strain evidence="1">AVDCRST_MAG55</strain>
    </source>
</reference>
<accession>A0A6J4NN07</accession>
<feature type="non-terminal residue" evidence="1">
    <location>
        <position position="1"/>
    </location>
</feature>
<feature type="non-terminal residue" evidence="1">
    <location>
        <position position="37"/>
    </location>
</feature>
<protein>
    <submittedName>
        <fullName evidence="1">Uncharacterized protein</fullName>
    </submittedName>
</protein>
<evidence type="ECO:0000313" key="1">
    <source>
        <dbReference type="EMBL" id="CAA9392225.1"/>
    </source>
</evidence>
<dbReference type="AlphaFoldDB" id="A0A6J4NN07"/>